<dbReference type="GO" id="GO:0003677">
    <property type="term" value="F:DNA binding"/>
    <property type="evidence" value="ECO:0007669"/>
    <property type="project" value="InterPro"/>
</dbReference>
<evidence type="ECO:0000259" key="1">
    <source>
        <dbReference type="Pfam" id="PF03184"/>
    </source>
</evidence>
<feature type="domain" description="DDE-1" evidence="1">
    <location>
        <begin position="178"/>
        <end position="296"/>
    </location>
</feature>
<dbReference type="InterPro" id="IPR050863">
    <property type="entry name" value="CenT-Element_Derived"/>
</dbReference>
<name>A0AAV0YC23_9HEMI</name>
<dbReference type="AlphaFoldDB" id="A0AAV0YC23"/>
<evidence type="ECO:0000259" key="2">
    <source>
        <dbReference type="Pfam" id="PF05225"/>
    </source>
</evidence>
<sequence length="297" mass="33720">MSIRRASEAFGIPKSTLCDHLNTKTIIRKPGGQTILSTDEESRLVEGLLKCSGWGFPMKCRDIQLVVKSHLDRLGKSSNNFNKFNNNLPGKYWVELFLKRNNTLTLRFGENIKRVRASVSTAVLNEYFDNLNEVLKYVPPHNIFNYDETNFVDDPGKKLVVVRRGTKHPEVIKDTSKTSISVMFCVSADGKMLPPYTVYKAKHIYPTWIEGGVEGAGYNRNDSGWFDMPVFEDWFVTCFLPACRNLDGPKVIIGDNLESHLSLEVFQLCEKNKINFVLLPPNATHLCQPLDVAVFRV</sequence>
<dbReference type="Pfam" id="PF05225">
    <property type="entry name" value="HTH_psq"/>
    <property type="match status" value="1"/>
</dbReference>
<organism evidence="3 4">
    <name type="scientific">Macrosiphum euphorbiae</name>
    <name type="common">potato aphid</name>
    <dbReference type="NCBI Taxonomy" id="13131"/>
    <lineage>
        <taxon>Eukaryota</taxon>
        <taxon>Metazoa</taxon>
        <taxon>Ecdysozoa</taxon>
        <taxon>Arthropoda</taxon>
        <taxon>Hexapoda</taxon>
        <taxon>Insecta</taxon>
        <taxon>Pterygota</taxon>
        <taxon>Neoptera</taxon>
        <taxon>Paraneoptera</taxon>
        <taxon>Hemiptera</taxon>
        <taxon>Sternorrhyncha</taxon>
        <taxon>Aphidomorpha</taxon>
        <taxon>Aphidoidea</taxon>
        <taxon>Aphididae</taxon>
        <taxon>Macrosiphini</taxon>
        <taxon>Macrosiphum</taxon>
    </lineage>
</organism>
<comment type="caution">
    <text evidence="3">The sequence shown here is derived from an EMBL/GenBank/DDBJ whole genome shotgun (WGS) entry which is preliminary data.</text>
</comment>
<dbReference type="Gene3D" id="1.10.10.60">
    <property type="entry name" value="Homeodomain-like"/>
    <property type="match status" value="1"/>
</dbReference>
<protein>
    <recommendedName>
        <fullName evidence="5">DDE-1 domain-containing protein</fullName>
    </recommendedName>
</protein>
<dbReference type="InterPro" id="IPR007889">
    <property type="entry name" value="HTH_Psq"/>
</dbReference>
<dbReference type="Gene3D" id="3.30.420.10">
    <property type="entry name" value="Ribonuclease H-like superfamily/Ribonuclease H"/>
    <property type="match status" value="1"/>
</dbReference>
<feature type="domain" description="HTH psq-type" evidence="2">
    <location>
        <begin position="1"/>
        <end position="24"/>
    </location>
</feature>
<gene>
    <name evidence="3" type="ORF">MEUPH1_LOCUS30333</name>
</gene>
<dbReference type="GO" id="GO:0005634">
    <property type="term" value="C:nucleus"/>
    <property type="evidence" value="ECO:0007669"/>
    <property type="project" value="TreeGrafter"/>
</dbReference>
<keyword evidence="4" id="KW-1185">Reference proteome</keyword>
<dbReference type="InterPro" id="IPR036397">
    <property type="entry name" value="RNaseH_sf"/>
</dbReference>
<dbReference type="Proteomes" id="UP001160148">
    <property type="component" value="Unassembled WGS sequence"/>
</dbReference>
<dbReference type="InterPro" id="IPR004875">
    <property type="entry name" value="DDE_SF_endonuclease_dom"/>
</dbReference>
<dbReference type="PANTHER" id="PTHR19303:SF74">
    <property type="entry name" value="POGO TRANSPOSABLE ELEMENT WITH KRAB DOMAIN"/>
    <property type="match status" value="1"/>
</dbReference>
<dbReference type="Pfam" id="PF03184">
    <property type="entry name" value="DDE_1"/>
    <property type="match status" value="1"/>
</dbReference>
<accession>A0AAV0YC23</accession>
<proteinExistence type="predicted"/>
<reference evidence="3 4" key="1">
    <citation type="submission" date="2023-01" db="EMBL/GenBank/DDBJ databases">
        <authorList>
            <person name="Whitehead M."/>
        </authorList>
    </citation>
    <scope>NUCLEOTIDE SEQUENCE [LARGE SCALE GENOMIC DNA]</scope>
</reference>
<evidence type="ECO:0000313" key="4">
    <source>
        <dbReference type="Proteomes" id="UP001160148"/>
    </source>
</evidence>
<dbReference type="PANTHER" id="PTHR19303">
    <property type="entry name" value="TRANSPOSON"/>
    <property type="match status" value="1"/>
</dbReference>
<evidence type="ECO:0000313" key="3">
    <source>
        <dbReference type="EMBL" id="CAI6377016.1"/>
    </source>
</evidence>
<evidence type="ECO:0008006" key="5">
    <source>
        <dbReference type="Google" id="ProtNLM"/>
    </source>
</evidence>
<dbReference type="EMBL" id="CARXXK010001628">
    <property type="protein sequence ID" value="CAI6377016.1"/>
    <property type="molecule type" value="Genomic_DNA"/>
</dbReference>